<dbReference type="PANTHER" id="PTHR30619:SF7">
    <property type="entry name" value="BETA-LACTAMASE DOMAIN PROTEIN"/>
    <property type="match status" value="1"/>
</dbReference>
<protein>
    <submittedName>
        <fullName evidence="2">ComEC/Rec2 family competence protein</fullName>
    </submittedName>
</protein>
<dbReference type="InterPro" id="IPR001279">
    <property type="entry name" value="Metallo-B-lactamas"/>
</dbReference>
<feature type="domain" description="Metallo-beta-lactamase" evidence="1">
    <location>
        <begin position="83"/>
        <end position="276"/>
    </location>
</feature>
<evidence type="ECO:0000313" key="2">
    <source>
        <dbReference type="EMBL" id="MEF2111747.1"/>
    </source>
</evidence>
<accession>A0ABU7UK28</accession>
<dbReference type="InterPro" id="IPR035681">
    <property type="entry name" value="ComA-like_MBL"/>
</dbReference>
<gene>
    <name evidence="2" type="ORF">SJI18_05415</name>
</gene>
<evidence type="ECO:0000259" key="1">
    <source>
        <dbReference type="SMART" id="SM00849"/>
    </source>
</evidence>
<sequence>MRNIKKYLTSILGVILIFSLTGCSNISENVTKTTLSSKVSSKQNTTEKQLQPTKNISLVNSKAINDKKAVNGNLRVSYIDVGQADSILIEQGTSSMLIDAGNNEDSSTVKNYITKQGITKLDYIVGTHPHEDHIGGLDYVINSFQIGKIYMPKVTSNTKTFLDVVSAIKAKGMKVTAPTVGETFKVGGATATILAPNSTGYEDLNNFSIVIRLTFGNNSFIFDGDAEGASENEMLSKGFDISADVLKVGHHGSSSSTTQSFLDKVNPKYAIISVGKDNSYGHPHKSTMDKLKAKGVKVYRTDESGTIVATSDGKNITFNTKPGSYSFLGSGSSSYSKSSSSSVTLTVKTVATKLPKSSNNSKVVYYTPSGKSYHYDKNCRTLARSKTILSGTLGEALSSSHNDPCNICAGGN</sequence>
<dbReference type="EMBL" id="JAZHFS010000004">
    <property type="protein sequence ID" value="MEF2111747.1"/>
    <property type="molecule type" value="Genomic_DNA"/>
</dbReference>
<dbReference type="InterPro" id="IPR052159">
    <property type="entry name" value="Competence_DNA_uptake"/>
</dbReference>
<organism evidence="2 3">
    <name type="scientific">Clostridium frigoriphilum</name>
    <dbReference type="NCBI Taxonomy" id="443253"/>
    <lineage>
        <taxon>Bacteria</taxon>
        <taxon>Bacillati</taxon>
        <taxon>Bacillota</taxon>
        <taxon>Clostridia</taxon>
        <taxon>Eubacteriales</taxon>
        <taxon>Clostridiaceae</taxon>
        <taxon>Clostridium</taxon>
    </lineage>
</organism>
<dbReference type="CDD" id="cd07731">
    <property type="entry name" value="ComA-like_MBL-fold"/>
    <property type="match status" value="1"/>
</dbReference>
<dbReference type="Proteomes" id="UP001498469">
    <property type="component" value="Unassembled WGS sequence"/>
</dbReference>
<evidence type="ECO:0000313" key="3">
    <source>
        <dbReference type="Proteomes" id="UP001498469"/>
    </source>
</evidence>
<keyword evidence="3" id="KW-1185">Reference proteome</keyword>
<proteinExistence type="predicted"/>
<comment type="caution">
    <text evidence="2">The sequence shown here is derived from an EMBL/GenBank/DDBJ whole genome shotgun (WGS) entry which is preliminary data.</text>
</comment>
<reference evidence="2 3" key="1">
    <citation type="submission" date="2023-11" db="EMBL/GenBank/DDBJ databases">
        <title>Draft genome sequence of a psychrophilic Clostridium strain from permafrost water brine.</title>
        <authorList>
            <person name="Shcherbakova V.A."/>
            <person name="Trubitsyn V.E."/>
            <person name="Zakharyuk A.G."/>
        </authorList>
    </citation>
    <scope>NUCLEOTIDE SEQUENCE [LARGE SCALE GENOMIC DNA]</scope>
    <source>
        <strain evidence="2 3">14F</strain>
    </source>
</reference>
<dbReference type="Pfam" id="PF00753">
    <property type="entry name" value="Lactamase_B"/>
    <property type="match status" value="1"/>
</dbReference>
<dbReference type="SMART" id="SM00849">
    <property type="entry name" value="Lactamase_B"/>
    <property type="match status" value="1"/>
</dbReference>
<name>A0ABU7UK28_9CLOT</name>
<dbReference type="RefSeq" id="WP_216250041.1">
    <property type="nucleotide sequence ID" value="NZ_JAZHFS010000004.1"/>
</dbReference>
<dbReference type="PROSITE" id="PS51257">
    <property type="entry name" value="PROKAR_LIPOPROTEIN"/>
    <property type="match status" value="1"/>
</dbReference>
<dbReference type="PANTHER" id="PTHR30619">
    <property type="entry name" value="DNA INTERNALIZATION/COMPETENCE PROTEIN COMEC/REC2"/>
    <property type="match status" value="1"/>
</dbReference>